<dbReference type="InterPro" id="IPR050570">
    <property type="entry name" value="Cell_wall_metabolism_enzyme"/>
</dbReference>
<accession>A0A7C4TJ58</accession>
<evidence type="ECO:0000256" key="1">
    <source>
        <dbReference type="SAM" id="Phobius"/>
    </source>
</evidence>
<comment type="caution">
    <text evidence="3">The sequence shown here is derived from an EMBL/GenBank/DDBJ whole genome shotgun (WGS) entry which is preliminary data.</text>
</comment>
<dbReference type="AlphaFoldDB" id="A0A7C4TJ58"/>
<dbReference type="InterPro" id="IPR015943">
    <property type="entry name" value="WD40/YVTN_repeat-like_dom_sf"/>
</dbReference>
<dbReference type="Pfam" id="PF01551">
    <property type="entry name" value="Peptidase_M23"/>
    <property type="match status" value="1"/>
</dbReference>
<dbReference type="CDD" id="cd15482">
    <property type="entry name" value="Sialidase_non-viral"/>
    <property type="match status" value="1"/>
</dbReference>
<feature type="domain" description="M23ase beta-sheet core" evidence="2">
    <location>
        <begin position="401"/>
        <end position="496"/>
    </location>
</feature>
<keyword evidence="1" id="KW-0812">Transmembrane</keyword>
<dbReference type="GO" id="GO:0004222">
    <property type="term" value="F:metalloendopeptidase activity"/>
    <property type="evidence" value="ECO:0007669"/>
    <property type="project" value="TreeGrafter"/>
</dbReference>
<dbReference type="PANTHER" id="PTHR21666">
    <property type="entry name" value="PEPTIDASE-RELATED"/>
    <property type="match status" value="1"/>
</dbReference>
<dbReference type="SUPFAM" id="SSF51261">
    <property type="entry name" value="Duplicated hybrid motif"/>
    <property type="match status" value="1"/>
</dbReference>
<protein>
    <recommendedName>
        <fullName evidence="2">M23ase beta-sheet core domain-containing protein</fullName>
    </recommendedName>
</protein>
<evidence type="ECO:0000259" key="2">
    <source>
        <dbReference type="Pfam" id="PF01551"/>
    </source>
</evidence>
<gene>
    <name evidence="3" type="ORF">ENR63_02080</name>
</gene>
<evidence type="ECO:0000313" key="3">
    <source>
        <dbReference type="EMBL" id="HGW29689.1"/>
    </source>
</evidence>
<sequence length="689" mass="77685">MIRYTKIKNPAALNYTYMFLIFQILLFLSSNFRGFASTEIENWTKTKTFSFIEDLEVTPWGLLAGEKDTRLWNFPFNGIYISRDFGQTWSEFALKDRGITSIYYKDKNLYATTYYQVGGTNGLFISADGGKTWIQYGPKVSTHRVAVDRGIILLGTYSHGLWISYDNGGTWIQRIGEGFTGPQVYAILIKDGHALVSLQNKTLISNGNFESWQEVPQLQNRQIKNLAKINDHIFAGTSNSDGMWYSPNNANTWLKNAAWGNKPVDYVGTFKNTIYAASNGLIYKSYDLGTTWLETNFDNINNKVTSIVGFVGNISNVVASVTSRGIFVSPYIQDPTNPEPFLEIPWNYINEKELIQKVYSFFDHELPLLGYSSFIEPSEIKDSTLNFLGIKDKIPNLYYSNHDGIDFALPFGTNILAAADGQATYNFDKNGLGHYITIEHPNGYRTVYAHLQPHELITNVIGTSTPISRGEVLGRVGMSGNTTGPHLHFAVQKTGVKSPDNRVDPFGWVAKDSNDPWFGYTWTDNNGNHSGSQSHNLWAGENIMQKDINVNVTADMSAVTDNNVSLAITPYSIPKKETYFNKLFYIEGTSNLIELVNLLGEKVRTLDETIKVSLDLSSIDLTEINTKWLKIYFFDEVGLTWIPLISKFDQESSVLETEIDHLSWFAVFGINPNAWQKNLKIEGGQFSIE</sequence>
<dbReference type="PANTHER" id="PTHR21666:SF270">
    <property type="entry name" value="MUREIN HYDROLASE ACTIVATOR ENVC"/>
    <property type="match status" value="1"/>
</dbReference>
<dbReference type="SUPFAM" id="SSF110296">
    <property type="entry name" value="Oligoxyloglucan reducing end-specific cellobiohydrolase"/>
    <property type="match status" value="1"/>
</dbReference>
<name>A0A7C4TJ58_UNCKA</name>
<feature type="transmembrane region" description="Helical" evidence="1">
    <location>
        <begin position="12"/>
        <end position="32"/>
    </location>
</feature>
<dbReference type="EMBL" id="DSRT01000112">
    <property type="protein sequence ID" value="HGW29689.1"/>
    <property type="molecule type" value="Genomic_DNA"/>
</dbReference>
<dbReference type="Gene3D" id="2.70.70.10">
    <property type="entry name" value="Glucose Permease (Domain IIA)"/>
    <property type="match status" value="1"/>
</dbReference>
<proteinExistence type="predicted"/>
<dbReference type="Gene3D" id="2.130.10.10">
    <property type="entry name" value="YVTN repeat-like/Quinoprotein amine dehydrogenase"/>
    <property type="match status" value="2"/>
</dbReference>
<organism evidence="3">
    <name type="scientific">candidate division WWE3 bacterium</name>
    <dbReference type="NCBI Taxonomy" id="2053526"/>
    <lineage>
        <taxon>Bacteria</taxon>
        <taxon>Katanobacteria</taxon>
    </lineage>
</organism>
<keyword evidence="1" id="KW-1133">Transmembrane helix</keyword>
<dbReference type="InterPro" id="IPR011055">
    <property type="entry name" value="Dup_hybrid_motif"/>
</dbReference>
<keyword evidence="1" id="KW-0472">Membrane</keyword>
<dbReference type="InterPro" id="IPR016047">
    <property type="entry name" value="M23ase_b-sheet_dom"/>
</dbReference>
<dbReference type="CDD" id="cd12797">
    <property type="entry name" value="M23_peptidase"/>
    <property type="match status" value="1"/>
</dbReference>
<reference evidence="3" key="1">
    <citation type="journal article" date="2020" name="mSystems">
        <title>Genome- and Community-Level Interaction Insights into Carbon Utilization and Element Cycling Functions of Hydrothermarchaeota in Hydrothermal Sediment.</title>
        <authorList>
            <person name="Zhou Z."/>
            <person name="Liu Y."/>
            <person name="Xu W."/>
            <person name="Pan J."/>
            <person name="Luo Z.H."/>
            <person name="Li M."/>
        </authorList>
    </citation>
    <scope>NUCLEOTIDE SEQUENCE [LARGE SCALE GENOMIC DNA]</scope>
    <source>
        <strain evidence="3">SpSt-417</strain>
    </source>
</reference>